<reference evidence="12" key="1">
    <citation type="submission" date="2016-10" db="EMBL/GenBank/DDBJ databases">
        <authorList>
            <person name="Varghese N."/>
            <person name="Submissions S."/>
        </authorList>
    </citation>
    <scope>NUCLEOTIDE SEQUENCE [LARGE SCALE GENOMIC DNA]</scope>
    <source>
        <strain evidence="12">DSM 27981</strain>
    </source>
</reference>
<evidence type="ECO:0000256" key="8">
    <source>
        <dbReference type="PIRSR" id="PIRSR001399-1"/>
    </source>
</evidence>
<feature type="site" description="Transition state stabilizer" evidence="7 10">
    <location>
        <position position="17"/>
    </location>
</feature>
<dbReference type="EC" id="4.2.1.10" evidence="5 7"/>
<dbReference type="GO" id="GO:0008652">
    <property type="term" value="P:amino acid biosynthetic process"/>
    <property type="evidence" value="ECO:0007669"/>
    <property type="project" value="UniProtKB-KW"/>
</dbReference>
<dbReference type="InterPro" id="IPR036441">
    <property type="entry name" value="DHquinase_II_sf"/>
</dbReference>
<dbReference type="AlphaFoldDB" id="A0A1I2AZ24"/>
<dbReference type="Gene3D" id="3.40.50.9100">
    <property type="entry name" value="Dehydroquinase, class II"/>
    <property type="match status" value="1"/>
</dbReference>
<dbReference type="HAMAP" id="MF_00169">
    <property type="entry name" value="AroQ"/>
    <property type="match status" value="1"/>
</dbReference>
<gene>
    <name evidence="7" type="primary">aroQ</name>
    <name evidence="11" type="ORF">SAMN04489711_102310</name>
</gene>
<dbReference type="PANTHER" id="PTHR21272:SF3">
    <property type="entry name" value="CATABOLIC 3-DEHYDROQUINASE"/>
    <property type="match status" value="1"/>
</dbReference>
<evidence type="ECO:0000256" key="6">
    <source>
        <dbReference type="ARBA" id="ARBA00023239"/>
    </source>
</evidence>
<comment type="catalytic activity">
    <reaction evidence="1 7">
        <text>3-dehydroquinate = 3-dehydroshikimate + H2O</text>
        <dbReference type="Rhea" id="RHEA:21096"/>
        <dbReference type="ChEBI" id="CHEBI:15377"/>
        <dbReference type="ChEBI" id="CHEBI:16630"/>
        <dbReference type="ChEBI" id="CHEBI:32364"/>
        <dbReference type="EC" id="4.2.1.10"/>
    </reaction>
</comment>
<dbReference type="Pfam" id="PF01220">
    <property type="entry name" value="DHquinase_II"/>
    <property type="match status" value="1"/>
</dbReference>
<dbReference type="PIRSF" id="PIRSF001399">
    <property type="entry name" value="DHquinase_II"/>
    <property type="match status" value="1"/>
</dbReference>
<dbReference type="RefSeq" id="WP_092937883.1">
    <property type="nucleotide sequence ID" value="NZ_FONX01000002.1"/>
</dbReference>
<evidence type="ECO:0000256" key="5">
    <source>
        <dbReference type="ARBA" id="ARBA00012060"/>
    </source>
</evidence>
<accession>A0A1I2AZ24</accession>
<evidence type="ECO:0000313" key="11">
    <source>
        <dbReference type="EMBL" id="SFE49007.1"/>
    </source>
</evidence>
<dbReference type="UniPathway" id="UPA00053">
    <property type="reaction ID" value="UER00086"/>
</dbReference>
<dbReference type="EMBL" id="FONX01000002">
    <property type="protein sequence ID" value="SFE49007.1"/>
    <property type="molecule type" value="Genomic_DNA"/>
</dbReference>
<comment type="function">
    <text evidence="7">Catalyzes a trans-dehydration via an enolate intermediate.</text>
</comment>
<evidence type="ECO:0000313" key="12">
    <source>
        <dbReference type="Proteomes" id="UP000199119"/>
    </source>
</evidence>
<dbReference type="STRING" id="1177982.SAMN04489711_102310"/>
<dbReference type="NCBIfam" id="NF003805">
    <property type="entry name" value="PRK05395.1-2"/>
    <property type="match status" value="1"/>
</dbReference>
<dbReference type="CDD" id="cd00466">
    <property type="entry name" value="DHQase_II"/>
    <property type="match status" value="1"/>
</dbReference>
<evidence type="ECO:0000256" key="2">
    <source>
        <dbReference type="ARBA" id="ARBA00004902"/>
    </source>
</evidence>
<keyword evidence="6 7" id="KW-0456">Lyase</keyword>
<evidence type="ECO:0000256" key="4">
    <source>
        <dbReference type="ARBA" id="ARBA00011193"/>
    </source>
</evidence>
<evidence type="ECO:0000256" key="10">
    <source>
        <dbReference type="PIRSR" id="PIRSR001399-3"/>
    </source>
</evidence>
<dbReference type="InterPro" id="IPR001874">
    <property type="entry name" value="DHquinase_II"/>
</dbReference>
<dbReference type="GO" id="GO:0009073">
    <property type="term" value="P:aromatic amino acid family biosynthetic process"/>
    <property type="evidence" value="ECO:0007669"/>
    <property type="project" value="UniProtKB-KW"/>
</dbReference>
<keyword evidence="7" id="KW-0028">Amino-acid biosynthesis</keyword>
<dbReference type="Proteomes" id="UP000199119">
    <property type="component" value="Unassembled WGS sequence"/>
</dbReference>
<sequence>MTFLVLHGINLNMFGKRDPKQYGTTTLAEIDAQLVTLGRELGVEVECFQTNFEGAMAERIHQAYFDEVEGVLINAGAWTHYSYGIRDALAILKCPIVEVHMSNIHAREAFRHHSVIAEIAKGQIAGFGVDSYLQGLRLAVNLVKGSAA</sequence>
<keyword evidence="12" id="KW-1185">Reference proteome</keyword>
<dbReference type="NCBIfam" id="TIGR01088">
    <property type="entry name" value="aroQ"/>
    <property type="match status" value="1"/>
</dbReference>
<evidence type="ECO:0000256" key="1">
    <source>
        <dbReference type="ARBA" id="ARBA00001864"/>
    </source>
</evidence>
<proteinExistence type="inferred from homology"/>
<dbReference type="PANTHER" id="PTHR21272">
    <property type="entry name" value="CATABOLIC 3-DEHYDROQUINASE"/>
    <property type="match status" value="1"/>
</dbReference>
<comment type="subunit">
    <text evidence="4 7">Homododecamer.</text>
</comment>
<dbReference type="GO" id="GO:0003855">
    <property type="term" value="F:3-dehydroquinate dehydratase activity"/>
    <property type="evidence" value="ECO:0007669"/>
    <property type="project" value="UniProtKB-UniRule"/>
</dbReference>
<feature type="binding site" evidence="7 9">
    <location>
        <position position="111"/>
    </location>
    <ligand>
        <name>substrate</name>
    </ligand>
</feature>
<evidence type="ECO:0000256" key="7">
    <source>
        <dbReference type="HAMAP-Rule" id="MF_00169"/>
    </source>
</evidence>
<comment type="pathway">
    <text evidence="2 7">Metabolic intermediate biosynthesis; chorismate biosynthesis; chorismate from D-erythrose 4-phosphate and phosphoenolpyruvate: step 3/7.</text>
</comment>
<dbReference type="GO" id="GO:0019631">
    <property type="term" value="P:quinate catabolic process"/>
    <property type="evidence" value="ECO:0007669"/>
    <property type="project" value="TreeGrafter"/>
</dbReference>
<evidence type="ECO:0000256" key="9">
    <source>
        <dbReference type="PIRSR" id="PIRSR001399-2"/>
    </source>
</evidence>
<keyword evidence="7" id="KW-0057">Aromatic amino acid biosynthesis</keyword>
<feature type="binding site" evidence="7 9">
    <location>
        <begin position="101"/>
        <end position="102"/>
    </location>
    <ligand>
        <name>substrate</name>
    </ligand>
</feature>
<dbReference type="NCBIfam" id="NF003807">
    <property type="entry name" value="PRK05395.1-4"/>
    <property type="match status" value="1"/>
</dbReference>
<dbReference type="OrthoDB" id="9790793at2"/>
<feature type="binding site" evidence="7 9">
    <location>
        <position position="80"/>
    </location>
    <ligand>
        <name>substrate</name>
    </ligand>
</feature>
<dbReference type="SUPFAM" id="SSF52304">
    <property type="entry name" value="Type II 3-dehydroquinate dehydratase"/>
    <property type="match status" value="1"/>
</dbReference>
<feature type="binding site" evidence="7 9">
    <location>
        <position position="74"/>
    </location>
    <ligand>
        <name>substrate</name>
    </ligand>
</feature>
<feature type="active site" description="Proton donor" evidence="7 8">
    <location>
        <position position="100"/>
    </location>
</feature>
<evidence type="ECO:0000256" key="3">
    <source>
        <dbReference type="ARBA" id="ARBA00011037"/>
    </source>
</evidence>
<protein>
    <recommendedName>
        <fullName evidence="5 7">3-dehydroquinate dehydratase</fullName>
        <shortName evidence="7">3-dehydroquinase</shortName>
        <ecNumber evidence="5 7">4.2.1.10</ecNumber>
    </recommendedName>
    <alternativeName>
        <fullName evidence="7">Type II DHQase</fullName>
    </alternativeName>
</protein>
<feature type="binding site" evidence="7 9">
    <location>
        <position position="87"/>
    </location>
    <ligand>
        <name>substrate</name>
    </ligand>
</feature>
<feature type="active site" description="Proton acceptor" evidence="7 8">
    <location>
        <position position="22"/>
    </location>
</feature>
<organism evidence="11 12">
    <name type="scientific">Paracidovorax wautersii</name>
    <dbReference type="NCBI Taxonomy" id="1177982"/>
    <lineage>
        <taxon>Bacteria</taxon>
        <taxon>Pseudomonadati</taxon>
        <taxon>Pseudomonadota</taxon>
        <taxon>Betaproteobacteria</taxon>
        <taxon>Burkholderiales</taxon>
        <taxon>Comamonadaceae</taxon>
        <taxon>Paracidovorax</taxon>
    </lineage>
</organism>
<name>A0A1I2AZ24_9BURK</name>
<dbReference type="GO" id="GO:0009423">
    <property type="term" value="P:chorismate biosynthetic process"/>
    <property type="evidence" value="ECO:0007669"/>
    <property type="project" value="UniProtKB-UniRule"/>
</dbReference>
<comment type="similarity">
    <text evidence="3 7">Belongs to the type-II 3-dehydroquinase family.</text>
</comment>